<comment type="caution">
    <text evidence="1">The sequence shown here is derived from an EMBL/GenBank/DDBJ whole genome shotgun (WGS) entry which is preliminary data.</text>
</comment>
<accession>A0AAP0EMT2</accession>
<dbReference type="AlphaFoldDB" id="A0AAP0EMT2"/>
<proteinExistence type="predicted"/>
<dbReference type="Proteomes" id="UP001419268">
    <property type="component" value="Unassembled WGS sequence"/>
</dbReference>
<evidence type="ECO:0000313" key="1">
    <source>
        <dbReference type="EMBL" id="KAK9095015.1"/>
    </source>
</evidence>
<reference evidence="1 2" key="1">
    <citation type="submission" date="2024-01" db="EMBL/GenBank/DDBJ databases">
        <title>Genome assemblies of Stephania.</title>
        <authorList>
            <person name="Yang L."/>
        </authorList>
    </citation>
    <scope>NUCLEOTIDE SEQUENCE [LARGE SCALE GENOMIC DNA]</scope>
    <source>
        <strain evidence="1">JXDWG</strain>
        <tissue evidence="1">Leaf</tissue>
    </source>
</reference>
<keyword evidence="2" id="KW-1185">Reference proteome</keyword>
<evidence type="ECO:0000313" key="2">
    <source>
        <dbReference type="Proteomes" id="UP001419268"/>
    </source>
</evidence>
<protein>
    <submittedName>
        <fullName evidence="1">Uncharacterized protein</fullName>
    </submittedName>
</protein>
<dbReference type="EMBL" id="JBBNAG010000011">
    <property type="protein sequence ID" value="KAK9095015.1"/>
    <property type="molecule type" value="Genomic_DNA"/>
</dbReference>
<sequence length="232" mass="25969">MRLMSFMNSPILLERFLHPAAVDHTSGYASTHSPKSSSTLQHVPSSRQQILNFLRMHVVEFSQIDARALSLAFSTFAANSTMASYFHNYGRFEDSYYYGANGVEEKLEVSSHKSDIIIALNKDDETEKEIGVISKRSEEPQIESEEDQLLVLVKPPTISCILVKPYKGVERSVHIFSTLPTPLCWMIMMQQESFVLEVSNELPSLEESMHVALPKAIDAPFVVDISKGAGIT</sequence>
<name>A0AAP0EMT2_9MAGN</name>
<gene>
    <name evidence="1" type="ORF">Scep_026484</name>
</gene>
<organism evidence="1 2">
    <name type="scientific">Stephania cephalantha</name>
    <dbReference type="NCBI Taxonomy" id="152367"/>
    <lineage>
        <taxon>Eukaryota</taxon>
        <taxon>Viridiplantae</taxon>
        <taxon>Streptophyta</taxon>
        <taxon>Embryophyta</taxon>
        <taxon>Tracheophyta</taxon>
        <taxon>Spermatophyta</taxon>
        <taxon>Magnoliopsida</taxon>
        <taxon>Ranunculales</taxon>
        <taxon>Menispermaceae</taxon>
        <taxon>Menispermoideae</taxon>
        <taxon>Cissampelideae</taxon>
        <taxon>Stephania</taxon>
    </lineage>
</organism>